<feature type="domain" description="C2H2-type" evidence="9">
    <location>
        <begin position="494"/>
        <end position="522"/>
    </location>
</feature>
<dbReference type="GO" id="GO:0003700">
    <property type="term" value="F:DNA-binding transcription factor activity"/>
    <property type="evidence" value="ECO:0007669"/>
    <property type="project" value="TreeGrafter"/>
</dbReference>
<evidence type="ECO:0000256" key="2">
    <source>
        <dbReference type="ARBA" id="ARBA00022723"/>
    </source>
</evidence>
<keyword evidence="4 8" id="KW-0863">Zinc-finger</keyword>
<feature type="domain" description="C2H2-type" evidence="9">
    <location>
        <begin position="376"/>
        <end position="403"/>
    </location>
</feature>
<keyword evidence="7" id="KW-0539">Nucleus</keyword>
<evidence type="ECO:0000256" key="3">
    <source>
        <dbReference type="ARBA" id="ARBA00022737"/>
    </source>
</evidence>
<feature type="domain" description="C2H2-type" evidence="9">
    <location>
        <begin position="286"/>
        <end position="315"/>
    </location>
</feature>
<proteinExistence type="predicted"/>
<dbReference type="Gene3D" id="3.30.160.60">
    <property type="entry name" value="Classic Zinc Finger"/>
    <property type="match status" value="4"/>
</dbReference>
<dbReference type="GeneID" id="112686599"/>
<dbReference type="GO" id="GO:0006357">
    <property type="term" value="P:regulation of transcription by RNA polymerase II"/>
    <property type="evidence" value="ECO:0007669"/>
    <property type="project" value="TreeGrafter"/>
</dbReference>
<dbReference type="OrthoDB" id="5876240at2759"/>
<evidence type="ECO:0000256" key="5">
    <source>
        <dbReference type="ARBA" id="ARBA00022833"/>
    </source>
</evidence>
<dbReference type="GO" id="GO:0005634">
    <property type="term" value="C:nucleus"/>
    <property type="evidence" value="ECO:0007669"/>
    <property type="project" value="UniProtKB-SubCell"/>
</dbReference>
<dbReference type="RefSeq" id="XP_025414751.1">
    <property type="nucleotide sequence ID" value="XM_025558966.1"/>
</dbReference>
<feature type="domain" description="C2H2-type" evidence="9">
    <location>
        <begin position="466"/>
        <end position="493"/>
    </location>
</feature>
<evidence type="ECO:0000313" key="10">
    <source>
        <dbReference type="Proteomes" id="UP000694846"/>
    </source>
</evidence>
<evidence type="ECO:0000256" key="7">
    <source>
        <dbReference type="ARBA" id="ARBA00023242"/>
    </source>
</evidence>
<dbReference type="PANTHER" id="PTHR24390:SF159">
    <property type="entry name" value="GROWTH FACTOR INDEPENDENT 1 TRANSCRIPTIONAL REPRESSOR"/>
    <property type="match status" value="1"/>
</dbReference>
<dbReference type="FunFam" id="3.30.160.60:FF:000417">
    <property type="entry name" value="Zinc finger protein"/>
    <property type="match status" value="1"/>
</dbReference>
<sequence length="654" mass="75919">MLPSIAQQPSNQTLRLVDKDRLVVQRVRVKAHDKLISKSAEASNSQQNVLDNLWDLSADFNFSQNSNNDELLDLGNSQTSSFFRQVSGDDRVSWEEEKKNTSPYYKTINGFGYYSCDSCPFLCLNTKLFLEHNEKDHHINHAPLKSLLRIKCIGCDNIFYSLNVLRWHLIEDHDVLSFEVDELIQLVVEANKEDTLYLNDGMSLKITENSNPTDFDDTNETILDTSDFGQKSHIIDTQTHITKNDFVDDCYLNGTCENIWDYQEQVFNGLQQHNTDNDNNTIEKRLRCTFKTCKVKFRTEENLKYHTKCHSDDGFRCAEFECLYTDTKWLSMMSHLWKIHSIDLEMFSCNQCGFKTNSLYKLNTFHKKIHMKEKPFLCPECNKGFKSIKQLRNHKTIHTKSEKLPRTDLTCLHCSRDFSTKNLLHQHISSIHIRVRPHSCMVCGYTTAVASSLKLHMRMHTGEKPFRCDECGYSTADHNTLRKHKMRHTGQKNYTCPLCNYSCIQASSYKKHLKTKHPGMDDGIMYSCDMCNFKTIRKDMYMLHIVKHKEEKLQNNGICEPLVSLDEVLLFVILIVSIATSSGDDYIQTQSNEDVQDEPIYSNHKYIDDDSTGSIQKYQPGRVQIKVYRGPDVIENDESYAAHGFWVKQPSEDY</sequence>
<name>A0A8B8FWN7_9HEMI</name>
<dbReference type="SMART" id="SM00355">
    <property type="entry name" value="ZnF_C2H2"/>
    <property type="match status" value="11"/>
</dbReference>
<dbReference type="InterPro" id="IPR036236">
    <property type="entry name" value="Znf_C2H2_sf"/>
</dbReference>
<dbReference type="SUPFAM" id="SSF57667">
    <property type="entry name" value="beta-beta-alpha zinc fingers"/>
    <property type="match status" value="3"/>
</dbReference>
<dbReference type="Pfam" id="PF00096">
    <property type="entry name" value="zf-C2H2"/>
    <property type="match status" value="3"/>
</dbReference>
<dbReference type="FunFam" id="3.30.160.60:FF:000446">
    <property type="entry name" value="Zinc finger protein"/>
    <property type="match status" value="2"/>
</dbReference>
<keyword evidence="3" id="KW-0677">Repeat</keyword>
<evidence type="ECO:0000259" key="9">
    <source>
        <dbReference type="PROSITE" id="PS50157"/>
    </source>
</evidence>
<organism evidence="10 11">
    <name type="scientific">Sipha flava</name>
    <name type="common">yellow sugarcane aphid</name>
    <dbReference type="NCBI Taxonomy" id="143950"/>
    <lineage>
        <taxon>Eukaryota</taxon>
        <taxon>Metazoa</taxon>
        <taxon>Ecdysozoa</taxon>
        <taxon>Arthropoda</taxon>
        <taxon>Hexapoda</taxon>
        <taxon>Insecta</taxon>
        <taxon>Pterygota</taxon>
        <taxon>Neoptera</taxon>
        <taxon>Paraneoptera</taxon>
        <taxon>Hemiptera</taxon>
        <taxon>Sternorrhyncha</taxon>
        <taxon>Aphidomorpha</taxon>
        <taxon>Aphidoidea</taxon>
        <taxon>Aphididae</taxon>
        <taxon>Sipha</taxon>
    </lineage>
</organism>
<keyword evidence="10" id="KW-1185">Reference proteome</keyword>
<gene>
    <name evidence="11" type="primary">LOC112686599</name>
</gene>
<feature type="domain" description="C2H2-type" evidence="9">
    <location>
        <begin position="438"/>
        <end position="465"/>
    </location>
</feature>
<keyword evidence="5" id="KW-0862">Zinc</keyword>
<dbReference type="PROSITE" id="PS50157">
    <property type="entry name" value="ZINC_FINGER_C2H2_2"/>
    <property type="match status" value="7"/>
</dbReference>
<evidence type="ECO:0000256" key="1">
    <source>
        <dbReference type="ARBA" id="ARBA00004123"/>
    </source>
</evidence>
<reference evidence="11" key="1">
    <citation type="submission" date="2025-08" db="UniProtKB">
        <authorList>
            <consortium name="RefSeq"/>
        </authorList>
    </citation>
    <scope>IDENTIFICATION</scope>
    <source>
        <tissue evidence="11">Whole body</tissue>
    </source>
</reference>
<dbReference type="PROSITE" id="PS00028">
    <property type="entry name" value="ZINC_FINGER_C2H2_1"/>
    <property type="match status" value="4"/>
</dbReference>
<dbReference type="PANTHER" id="PTHR24390">
    <property type="entry name" value="ZINC FINGER PROTEIN"/>
    <property type="match status" value="1"/>
</dbReference>
<evidence type="ECO:0000256" key="8">
    <source>
        <dbReference type="PROSITE-ProRule" id="PRU00042"/>
    </source>
</evidence>
<keyword evidence="2" id="KW-0479">Metal-binding</keyword>
<feature type="domain" description="C2H2-type" evidence="9">
    <location>
        <begin position="347"/>
        <end position="375"/>
    </location>
</feature>
<evidence type="ECO:0000313" key="11">
    <source>
        <dbReference type="RefSeq" id="XP_025414751.1"/>
    </source>
</evidence>
<dbReference type="AlphaFoldDB" id="A0A8B8FWN7"/>
<dbReference type="GO" id="GO:0000978">
    <property type="term" value="F:RNA polymerase II cis-regulatory region sequence-specific DNA binding"/>
    <property type="evidence" value="ECO:0007669"/>
    <property type="project" value="TreeGrafter"/>
</dbReference>
<dbReference type="Proteomes" id="UP000694846">
    <property type="component" value="Unplaced"/>
</dbReference>
<evidence type="ECO:0000256" key="6">
    <source>
        <dbReference type="ARBA" id="ARBA00023125"/>
    </source>
</evidence>
<keyword evidence="6" id="KW-0238">DNA-binding</keyword>
<comment type="subcellular location">
    <subcellularLocation>
        <location evidence="1">Nucleus</location>
    </subcellularLocation>
</comment>
<accession>A0A8B8FWN7</accession>
<dbReference type="FunFam" id="3.30.160.60:FF:000100">
    <property type="entry name" value="Zinc finger 45-like"/>
    <property type="match status" value="1"/>
</dbReference>
<protein>
    <submittedName>
        <fullName evidence="11">Oocyte zinc finger protein XlCOF6-like isoform X1</fullName>
    </submittedName>
</protein>
<feature type="domain" description="C2H2-type" evidence="9">
    <location>
        <begin position="409"/>
        <end position="437"/>
    </location>
</feature>
<dbReference type="GO" id="GO:0008270">
    <property type="term" value="F:zinc ion binding"/>
    <property type="evidence" value="ECO:0007669"/>
    <property type="project" value="UniProtKB-KW"/>
</dbReference>
<evidence type="ECO:0000256" key="4">
    <source>
        <dbReference type="ARBA" id="ARBA00022771"/>
    </source>
</evidence>
<dbReference type="InterPro" id="IPR013087">
    <property type="entry name" value="Znf_C2H2_type"/>
</dbReference>